<evidence type="ECO:0000256" key="5">
    <source>
        <dbReference type="SAM" id="Phobius"/>
    </source>
</evidence>
<keyword evidence="8" id="KW-1185">Reference proteome</keyword>
<feature type="transmembrane region" description="Helical" evidence="5">
    <location>
        <begin position="110"/>
        <end position="126"/>
    </location>
</feature>
<evidence type="ECO:0000313" key="7">
    <source>
        <dbReference type="EMBL" id="WGH94352.1"/>
    </source>
</evidence>
<dbReference type="RefSeq" id="WP_110123371.1">
    <property type="nucleotide sequence ID" value="NZ_CP122561.1"/>
</dbReference>
<dbReference type="InterPro" id="IPR050925">
    <property type="entry name" value="Rhomboid_protease_S54"/>
</dbReference>
<feature type="transmembrane region" description="Helical" evidence="5">
    <location>
        <begin position="183"/>
        <end position="202"/>
    </location>
</feature>
<evidence type="ECO:0000256" key="1">
    <source>
        <dbReference type="ARBA" id="ARBA00004141"/>
    </source>
</evidence>
<dbReference type="Gene3D" id="1.20.1540.10">
    <property type="entry name" value="Rhomboid-like"/>
    <property type="match status" value="1"/>
</dbReference>
<reference evidence="7 8" key="1">
    <citation type="submission" date="2023-03" db="EMBL/GenBank/DDBJ databases">
        <title>Complete genome sequences of several Auritidibacter ignavus strains isolated from ear infections.</title>
        <authorList>
            <person name="Baehr T."/>
            <person name="Baumhoegger A.M."/>
        </authorList>
    </citation>
    <scope>NUCLEOTIDE SEQUENCE [LARGE SCALE GENOMIC DNA]</scope>
    <source>
        <strain evidence="7 8">BABAE-6</strain>
    </source>
</reference>
<evidence type="ECO:0000256" key="3">
    <source>
        <dbReference type="ARBA" id="ARBA00022989"/>
    </source>
</evidence>
<dbReference type="InterPro" id="IPR022764">
    <property type="entry name" value="Peptidase_S54_rhomboid_dom"/>
</dbReference>
<dbReference type="EC" id="3.4.21.105" evidence="7"/>
<evidence type="ECO:0000259" key="6">
    <source>
        <dbReference type="Pfam" id="PF01694"/>
    </source>
</evidence>
<dbReference type="SUPFAM" id="SSF144091">
    <property type="entry name" value="Rhomboid-like"/>
    <property type="match status" value="1"/>
</dbReference>
<feature type="transmembrane region" description="Helical" evidence="5">
    <location>
        <begin position="28"/>
        <end position="48"/>
    </location>
</feature>
<dbReference type="GO" id="GO:0006508">
    <property type="term" value="P:proteolysis"/>
    <property type="evidence" value="ECO:0007669"/>
    <property type="project" value="UniProtKB-KW"/>
</dbReference>
<dbReference type="EMBL" id="CP122566">
    <property type="protein sequence ID" value="WGH94352.1"/>
    <property type="molecule type" value="Genomic_DNA"/>
</dbReference>
<dbReference type="Proteomes" id="UP001224674">
    <property type="component" value="Chromosome"/>
</dbReference>
<feature type="transmembrane region" description="Helical" evidence="5">
    <location>
        <begin position="86"/>
        <end position="103"/>
    </location>
</feature>
<dbReference type="PANTHER" id="PTHR43731:SF9">
    <property type="entry name" value="SLR1461 PROTEIN"/>
    <property type="match status" value="1"/>
</dbReference>
<keyword evidence="3 5" id="KW-1133">Transmembrane helix</keyword>
<sequence>MALFRSRTDESAESREQSSDDNSLTRRILWAWAPVLVPLAVMWVLQIINAVTGYALSNAAGIQPRSLEGLVGIAAAPVLHFSFSHLLSNTVPWIILGTLLAVITRKYGQVTLQIWLISGVITWLIGGSNSVHTGASGVIYGYAAFLMIYGILVRKFWAMLISVITIIGYAGLVWGLFPQAGVSWQGHLGGVIAGIVAALTLTKDIRAERKALKEAKQARRIVS</sequence>
<evidence type="ECO:0000256" key="2">
    <source>
        <dbReference type="ARBA" id="ARBA00022692"/>
    </source>
</evidence>
<dbReference type="AlphaFoldDB" id="A0AAJ6ALL4"/>
<dbReference type="Pfam" id="PF01694">
    <property type="entry name" value="Rhomboid"/>
    <property type="match status" value="1"/>
</dbReference>
<feature type="transmembrane region" description="Helical" evidence="5">
    <location>
        <begin position="156"/>
        <end position="177"/>
    </location>
</feature>
<keyword evidence="4 5" id="KW-0472">Membrane</keyword>
<accession>A0AAJ6ALL4</accession>
<dbReference type="GO" id="GO:0004252">
    <property type="term" value="F:serine-type endopeptidase activity"/>
    <property type="evidence" value="ECO:0007669"/>
    <property type="project" value="InterPro"/>
</dbReference>
<comment type="subcellular location">
    <subcellularLocation>
        <location evidence="1">Membrane</location>
        <topology evidence="1">Multi-pass membrane protein</topology>
    </subcellularLocation>
</comment>
<proteinExistence type="predicted"/>
<protein>
    <submittedName>
        <fullName evidence="7">Rhomboid family intramembrane serine protease</fullName>
        <ecNumber evidence="7">3.4.21.105</ecNumber>
    </submittedName>
</protein>
<dbReference type="GO" id="GO:0016020">
    <property type="term" value="C:membrane"/>
    <property type="evidence" value="ECO:0007669"/>
    <property type="project" value="UniProtKB-SubCell"/>
</dbReference>
<keyword evidence="7" id="KW-0645">Protease</keyword>
<dbReference type="PANTHER" id="PTHR43731">
    <property type="entry name" value="RHOMBOID PROTEASE"/>
    <property type="match status" value="1"/>
</dbReference>
<keyword evidence="2 5" id="KW-0812">Transmembrane</keyword>
<organism evidence="7 8">
    <name type="scientific">Auritidibacter ignavus</name>
    <dbReference type="NCBI Taxonomy" id="678932"/>
    <lineage>
        <taxon>Bacteria</taxon>
        <taxon>Bacillati</taxon>
        <taxon>Actinomycetota</taxon>
        <taxon>Actinomycetes</taxon>
        <taxon>Micrococcales</taxon>
        <taxon>Micrococcaceae</taxon>
        <taxon>Auritidibacter</taxon>
    </lineage>
</organism>
<evidence type="ECO:0000256" key="4">
    <source>
        <dbReference type="ARBA" id="ARBA00023136"/>
    </source>
</evidence>
<evidence type="ECO:0000313" key="8">
    <source>
        <dbReference type="Proteomes" id="UP001224674"/>
    </source>
</evidence>
<feature type="domain" description="Peptidase S54 rhomboid" evidence="6">
    <location>
        <begin position="73"/>
        <end position="202"/>
    </location>
</feature>
<keyword evidence="7" id="KW-0378">Hydrolase</keyword>
<gene>
    <name evidence="7" type="ORF">QDX21_06090</name>
</gene>
<dbReference type="InterPro" id="IPR035952">
    <property type="entry name" value="Rhomboid-like_sf"/>
</dbReference>
<name>A0AAJ6ALL4_9MICC</name>
<feature type="transmembrane region" description="Helical" evidence="5">
    <location>
        <begin position="132"/>
        <end position="149"/>
    </location>
</feature>